<dbReference type="PANTHER" id="PTHR11088:SF60">
    <property type="entry name" value="TRNA DIMETHYLALLYLTRANSFERASE"/>
    <property type="match status" value="1"/>
</dbReference>
<accession>A0ABT8T2P7</accession>
<dbReference type="InterPro" id="IPR027417">
    <property type="entry name" value="P-loop_NTPase"/>
</dbReference>
<keyword evidence="6 10" id="KW-0547">Nucleotide-binding</keyword>
<evidence type="ECO:0000256" key="2">
    <source>
        <dbReference type="ARBA" id="ARBA00003213"/>
    </source>
</evidence>
<feature type="site" description="Interaction with substrate tRNA" evidence="10">
    <location>
        <position position="129"/>
    </location>
</feature>
<feature type="binding site" evidence="10">
    <location>
        <begin position="16"/>
        <end position="23"/>
    </location>
    <ligand>
        <name>ATP</name>
        <dbReference type="ChEBI" id="CHEBI:30616"/>
    </ligand>
</feature>
<dbReference type="InterPro" id="IPR018022">
    <property type="entry name" value="IPT"/>
</dbReference>
<keyword evidence="7 10" id="KW-0067">ATP-binding</keyword>
<feature type="site" description="Interaction with substrate tRNA" evidence="10">
    <location>
        <position position="107"/>
    </location>
</feature>
<keyword evidence="4 10" id="KW-0808">Transferase</keyword>
<comment type="cofactor">
    <cofactor evidence="1 10">
        <name>Mg(2+)</name>
        <dbReference type="ChEBI" id="CHEBI:18420"/>
    </cofactor>
</comment>
<feature type="region of interest" description="Interaction with substrate tRNA" evidence="10">
    <location>
        <begin position="165"/>
        <end position="169"/>
    </location>
</feature>
<dbReference type="Proteomes" id="UP001169006">
    <property type="component" value="Unassembled WGS sequence"/>
</dbReference>
<gene>
    <name evidence="10 14" type="primary">miaA</name>
    <name evidence="14" type="ORF">Q2T52_20380</name>
</gene>
<evidence type="ECO:0000256" key="7">
    <source>
        <dbReference type="ARBA" id="ARBA00022840"/>
    </source>
</evidence>
<comment type="subunit">
    <text evidence="10">Monomer.</text>
</comment>
<proteinExistence type="inferred from homology"/>
<evidence type="ECO:0000313" key="14">
    <source>
        <dbReference type="EMBL" id="MDO1584451.1"/>
    </source>
</evidence>
<dbReference type="InterPro" id="IPR039657">
    <property type="entry name" value="Dimethylallyltransferase"/>
</dbReference>
<dbReference type="NCBIfam" id="TIGR00174">
    <property type="entry name" value="miaA"/>
    <property type="match status" value="1"/>
</dbReference>
<dbReference type="EMBL" id="JAUKWQ010000008">
    <property type="protein sequence ID" value="MDO1584451.1"/>
    <property type="molecule type" value="Genomic_DNA"/>
</dbReference>
<comment type="caution">
    <text evidence="10">Lacks conserved residue(s) required for the propagation of feature annotation.</text>
</comment>
<dbReference type="HAMAP" id="MF_00185">
    <property type="entry name" value="IPP_trans"/>
    <property type="match status" value="1"/>
</dbReference>
<organism evidence="14 15">
    <name type="scientific">Rhizobium oryzicola</name>
    <dbReference type="NCBI Taxonomy" id="1232668"/>
    <lineage>
        <taxon>Bacteria</taxon>
        <taxon>Pseudomonadati</taxon>
        <taxon>Pseudomonadota</taxon>
        <taxon>Alphaproteobacteria</taxon>
        <taxon>Hyphomicrobiales</taxon>
        <taxon>Rhizobiaceae</taxon>
        <taxon>Rhizobium/Agrobacterium group</taxon>
        <taxon>Rhizobium</taxon>
    </lineage>
</organism>
<dbReference type="Gene3D" id="3.40.50.300">
    <property type="entry name" value="P-loop containing nucleotide triphosphate hydrolases"/>
    <property type="match status" value="1"/>
</dbReference>
<evidence type="ECO:0000256" key="6">
    <source>
        <dbReference type="ARBA" id="ARBA00022741"/>
    </source>
</evidence>
<evidence type="ECO:0000256" key="5">
    <source>
        <dbReference type="ARBA" id="ARBA00022694"/>
    </source>
</evidence>
<evidence type="ECO:0000256" key="4">
    <source>
        <dbReference type="ARBA" id="ARBA00022679"/>
    </source>
</evidence>
<sequence>MMKDLEPNGGAILITGPTASGKSALALSLAKQHGGVVINADSMQVYDTLRVLTARPADEEMEGIPHLLYGHVPAGELYSTGDWLRSVQQLLPEIRHESRLPVFVGGTGLYFKALTGGLSEMPAIPTDLRESLRARLIAEGAEPLHQELSRLDPVVAARLAVSDGQRIVRALEVVLTTGRSIAEFQAATGPVIIDLATARKIVVLPERKVLHDRINRRFEIMLETGAVEEVEALLKLHLPADATSMKAIGVAEIAAMLRGEMSRDQVIERGSALTRQYAKRQMTWFRNQMDDSWERFDPLGIAGQSLS</sequence>
<keyword evidence="5 10" id="KW-0819">tRNA processing</keyword>
<protein>
    <recommendedName>
        <fullName evidence="10">tRNA dimethylallyltransferase</fullName>
        <ecNumber evidence="10">2.5.1.75</ecNumber>
    </recommendedName>
    <alternativeName>
        <fullName evidence="10">Dimethylallyl diphosphate:tRNA dimethylallyltransferase</fullName>
        <shortName evidence="10">DMAPP:tRNA dimethylallyltransferase</shortName>
        <shortName evidence="10">DMATase</shortName>
    </alternativeName>
    <alternativeName>
        <fullName evidence="10">Isopentenyl-diphosphate:tRNA isopentenyltransferase</fullName>
        <shortName evidence="10">IPP transferase</shortName>
        <shortName evidence="10">IPPT</shortName>
        <shortName evidence="10">IPTase</shortName>
    </alternativeName>
</protein>
<feature type="binding site" evidence="10">
    <location>
        <begin position="18"/>
        <end position="23"/>
    </location>
    <ligand>
        <name>substrate</name>
    </ligand>
</feature>
<evidence type="ECO:0000256" key="10">
    <source>
        <dbReference type="HAMAP-Rule" id="MF_00185"/>
    </source>
</evidence>
<evidence type="ECO:0000256" key="1">
    <source>
        <dbReference type="ARBA" id="ARBA00001946"/>
    </source>
</evidence>
<dbReference type="PANTHER" id="PTHR11088">
    <property type="entry name" value="TRNA DIMETHYLALLYLTRANSFERASE"/>
    <property type="match status" value="1"/>
</dbReference>
<keyword evidence="15" id="KW-1185">Reference proteome</keyword>
<evidence type="ECO:0000256" key="3">
    <source>
        <dbReference type="ARBA" id="ARBA00005842"/>
    </source>
</evidence>
<comment type="catalytic activity">
    <reaction evidence="9 10 11">
        <text>adenosine(37) in tRNA + dimethylallyl diphosphate = N(6)-dimethylallyladenosine(37) in tRNA + diphosphate</text>
        <dbReference type="Rhea" id="RHEA:26482"/>
        <dbReference type="Rhea" id="RHEA-COMP:10162"/>
        <dbReference type="Rhea" id="RHEA-COMP:10375"/>
        <dbReference type="ChEBI" id="CHEBI:33019"/>
        <dbReference type="ChEBI" id="CHEBI:57623"/>
        <dbReference type="ChEBI" id="CHEBI:74411"/>
        <dbReference type="ChEBI" id="CHEBI:74415"/>
        <dbReference type="EC" id="2.5.1.75"/>
    </reaction>
</comment>
<evidence type="ECO:0000313" key="15">
    <source>
        <dbReference type="Proteomes" id="UP001169006"/>
    </source>
</evidence>
<reference evidence="14" key="1">
    <citation type="journal article" date="2015" name="Int. J. Syst. Evol. Microbiol.">
        <title>Rhizobium oryzicola sp. nov., potential plant-growth-promoting endophytic bacteria isolated from rice roots.</title>
        <authorList>
            <person name="Zhang X.X."/>
            <person name="Gao J.S."/>
            <person name="Cao Y.H."/>
            <person name="Sheirdil R.A."/>
            <person name="Wang X.C."/>
            <person name="Zhang L."/>
        </authorList>
    </citation>
    <scope>NUCLEOTIDE SEQUENCE</scope>
    <source>
        <strain evidence="14">05753</strain>
    </source>
</reference>
<comment type="function">
    <text evidence="2 10 12">Catalyzes the transfer of a dimethylallyl group onto the adenine at position 37 in tRNAs that read codons beginning with uridine, leading to the formation of N6-(dimethylallyl)adenosine (i(6)A).</text>
</comment>
<keyword evidence="8 10" id="KW-0460">Magnesium</keyword>
<dbReference type="SUPFAM" id="SSF52540">
    <property type="entry name" value="P-loop containing nucleoside triphosphate hydrolases"/>
    <property type="match status" value="2"/>
</dbReference>
<evidence type="ECO:0000256" key="9">
    <source>
        <dbReference type="ARBA" id="ARBA00049563"/>
    </source>
</evidence>
<comment type="caution">
    <text evidence="14">The sequence shown here is derived from an EMBL/GenBank/DDBJ whole genome shotgun (WGS) entry which is preliminary data.</text>
</comment>
<dbReference type="RefSeq" id="WP_302078687.1">
    <property type="nucleotide sequence ID" value="NZ_JAUKWQ010000008.1"/>
</dbReference>
<dbReference type="Pfam" id="PF01715">
    <property type="entry name" value="IPPT"/>
    <property type="match status" value="1"/>
</dbReference>
<dbReference type="GO" id="GO:0052381">
    <property type="term" value="F:tRNA dimethylallyltransferase activity"/>
    <property type="evidence" value="ECO:0007669"/>
    <property type="project" value="UniProtKB-EC"/>
</dbReference>
<comment type="similarity">
    <text evidence="3 10 13">Belongs to the IPP transferase family.</text>
</comment>
<reference evidence="14" key="2">
    <citation type="submission" date="2023-07" db="EMBL/GenBank/DDBJ databases">
        <authorList>
            <person name="Sun H."/>
        </authorList>
    </citation>
    <scope>NUCLEOTIDE SEQUENCE</scope>
    <source>
        <strain evidence="14">05753</strain>
    </source>
</reference>
<dbReference type="Gene3D" id="1.10.20.140">
    <property type="match status" value="1"/>
</dbReference>
<evidence type="ECO:0000256" key="12">
    <source>
        <dbReference type="RuleBase" id="RU003784"/>
    </source>
</evidence>
<feature type="region of interest" description="Interaction with substrate tRNA" evidence="10">
    <location>
        <begin position="41"/>
        <end position="44"/>
    </location>
</feature>
<evidence type="ECO:0000256" key="13">
    <source>
        <dbReference type="RuleBase" id="RU003785"/>
    </source>
</evidence>
<dbReference type="Gene3D" id="1.10.287.890">
    <property type="entry name" value="Crystal structure of tRNA isopentenylpyrophosphate transferase (bh2366) domain"/>
    <property type="match status" value="1"/>
</dbReference>
<evidence type="ECO:0000256" key="11">
    <source>
        <dbReference type="RuleBase" id="RU003783"/>
    </source>
</evidence>
<evidence type="ECO:0000256" key="8">
    <source>
        <dbReference type="ARBA" id="ARBA00022842"/>
    </source>
</evidence>
<name>A0ABT8T2P7_9HYPH</name>
<dbReference type="EC" id="2.5.1.75" evidence="10"/>